<accession>A0A7S5RNP4</accession>
<dbReference type="EMBL" id="MN988555">
    <property type="protein sequence ID" value="QIG76529.1"/>
    <property type="molecule type" value="Genomic_DNA"/>
</dbReference>
<protein>
    <submittedName>
        <fullName evidence="1">Uncharacterized protein</fullName>
    </submittedName>
</protein>
<gene>
    <name evidence="1" type="ORF">EVC27_004</name>
</gene>
<proteinExistence type="predicted"/>
<evidence type="ECO:0000313" key="2">
    <source>
        <dbReference type="Proteomes" id="UP000626490"/>
    </source>
</evidence>
<evidence type="ECO:0000313" key="1">
    <source>
        <dbReference type="EMBL" id="QIG76529.1"/>
    </source>
</evidence>
<name>A0A7S5RNP4_9CAUD</name>
<dbReference type="Proteomes" id="UP000626490">
    <property type="component" value="Segment"/>
</dbReference>
<sequence length="77" mass="8975">MRLAKTSNWRVDYATWNNNAHNLIRESQWDSAHTVAQIMLEIALYKLMLPINHPLVSSAQTLKRMTYRAKRGTYNGN</sequence>
<keyword evidence="2" id="KW-1185">Reference proteome</keyword>
<reference evidence="1" key="1">
    <citation type="submission" date="2020-01" db="EMBL/GenBank/DDBJ databases">
        <title>Patterns of diversity and host range of bacteriophage communities associated with bean-nodulatin bacteria.</title>
        <authorList>
            <person name="Vann Cauwenberghe J."/>
            <person name="Santamaria R.I."/>
            <person name="Bustos P."/>
            <person name="Juarez S."/>
            <person name="Gonzalez V."/>
        </authorList>
    </citation>
    <scope>NUCLEOTIDE SEQUENCE</scope>
</reference>
<organism evidence="1 2">
    <name type="scientific">Rhizobium phage RHph_I1_6</name>
    <dbReference type="NCBI Taxonomy" id="2509728"/>
    <lineage>
        <taxon>Viruses</taxon>
        <taxon>Duplodnaviria</taxon>
        <taxon>Heunggongvirae</taxon>
        <taxon>Uroviricota</taxon>
        <taxon>Caudoviricetes</taxon>
        <taxon>Schitoviridae</taxon>
        <taxon>Demetervirinae</taxon>
        <taxon>Cyamitesvirus</taxon>
        <taxon>Cyamitesvirus I16</taxon>
    </lineage>
</organism>